<gene>
    <name evidence="6" type="primary">tilS</name>
    <name evidence="8" type="ORF">MAMA39_04130</name>
</gene>
<dbReference type="NCBIfam" id="TIGR02432">
    <property type="entry name" value="lysidine_TilS_N"/>
    <property type="match status" value="1"/>
</dbReference>
<evidence type="ECO:0000256" key="1">
    <source>
        <dbReference type="ARBA" id="ARBA00022598"/>
    </source>
</evidence>
<feature type="binding site" evidence="6">
    <location>
        <begin position="10"/>
        <end position="15"/>
    </location>
    <ligand>
        <name>ATP</name>
        <dbReference type="ChEBI" id="CHEBI:30616"/>
    </ligand>
</feature>
<dbReference type="EMBL" id="HG937516">
    <property type="protein sequence ID" value="CDN40533.1"/>
    <property type="molecule type" value="Genomic_DNA"/>
</dbReference>
<dbReference type="KEGG" id="mamp:MAMA39_04130"/>
<dbReference type="AlphaFoldDB" id="A0A292IIM8"/>
<evidence type="ECO:0000259" key="7">
    <source>
        <dbReference type="Pfam" id="PF01171"/>
    </source>
</evidence>
<dbReference type="HAMAP" id="MF_01161">
    <property type="entry name" value="tRNA_Ile_lys_synt"/>
    <property type="match status" value="1"/>
</dbReference>
<keyword evidence="6" id="KW-0963">Cytoplasm</keyword>
<dbReference type="Proteomes" id="UP000261764">
    <property type="component" value="Chromosome I"/>
</dbReference>
<evidence type="ECO:0000256" key="4">
    <source>
        <dbReference type="ARBA" id="ARBA00022840"/>
    </source>
</evidence>
<dbReference type="InterPro" id="IPR012094">
    <property type="entry name" value="tRNA_Ile_lys_synt"/>
</dbReference>
<accession>A0A292IIM8</accession>
<dbReference type="GO" id="GO:0032267">
    <property type="term" value="F:tRNA(Ile)-lysidine synthase activity"/>
    <property type="evidence" value="ECO:0007669"/>
    <property type="project" value="UniProtKB-EC"/>
</dbReference>
<dbReference type="GO" id="GO:0005524">
    <property type="term" value="F:ATP binding"/>
    <property type="evidence" value="ECO:0007669"/>
    <property type="project" value="UniProtKB-UniRule"/>
</dbReference>
<dbReference type="SUPFAM" id="SSF52402">
    <property type="entry name" value="Adenine nucleotide alpha hydrolases-like"/>
    <property type="match status" value="1"/>
</dbReference>
<protein>
    <recommendedName>
        <fullName evidence="6">tRNA(Ile)-lysidine synthase</fullName>
        <ecNumber evidence="6">6.3.4.19</ecNumber>
    </recommendedName>
    <alternativeName>
        <fullName evidence="6">tRNA(Ile)-2-lysyl-cytidine synthase</fullName>
    </alternativeName>
    <alternativeName>
        <fullName evidence="6">tRNA(Ile)-lysidine synthetase</fullName>
    </alternativeName>
</protein>
<dbReference type="CDD" id="cd01992">
    <property type="entry name" value="TilS_N"/>
    <property type="match status" value="1"/>
</dbReference>
<evidence type="ECO:0000256" key="5">
    <source>
        <dbReference type="ARBA" id="ARBA00048539"/>
    </source>
</evidence>
<keyword evidence="3 6" id="KW-0547">Nucleotide-binding</keyword>
<feature type="domain" description="tRNA(Ile)-lysidine/2-thiocytidine synthase N-terminal" evidence="7">
    <location>
        <begin position="4"/>
        <end position="180"/>
    </location>
</feature>
<keyword evidence="4 6" id="KW-0067">ATP-binding</keyword>
<reference evidence="8 9" key="1">
    <citation type="journal article" date="2015" name="Clin. Infect. Dis.">
        <title>Genomic Investigations unmask Mycoplasma amphoriforme, a new respiratory pathogen.</title>
        <authorList>
            <person name="Gillespie S.H."/>
            <person name="Ling C.L."/>
            <person name="Oravcova K."/>
            <person name="Pinheiro M."/>
            <person name="Wells L."/>
            <person name="Bryant J.M."/>
            <person name="McHugh T.D."/>
            <person name="Bebear C."/>
            <person name="Webster D."/>
            <person name="Harris S.R."/>
            <person name="Seth-Smith H.M."/>
            <person name="Thomson N.R."/>
        </authorList>
    </citation>
    <scope>NUCLEOTIDE SEQUENCE [LARGE SCALE GENOMIC DNA]</scope>
    <source>
        <strain evidence="8 9">A39</strain>
    </source>
</reference>
<comment type="catalytic activity">
    <reaction evidence="5 6">
        <text>cytidine(34) in tRNA(Ile2) + L-lysine + ATP = lysidine(34) in tRNA(Ile2) + AMP + diphosphate + H(+)</text>
        <dbReference type="Rhea" id="RHEA:43744"/>
        <dbReference type="Rhea" id="RHEA-COMP:10625"/>
        <dbReference type="Rhea" id="RHEA-COMP:10670"/>
        <dbReference type="ChEBI" id="CHEBI:15378"/>
        <dbReference type="ChEBI" id="CHEBI:30616"/>
        <dbReference type="ChEBI" id="CHEBI:32551"/>
        <dbReference type="ChEBI" id="CHEBI:33019"/>
        <dbReference type="ChEBI" id="CHEBI:82748"/>
        <dbReference type="ChEBI" id="CHEBI:83665"/>
        <dbReference type="ChEBI" id="CHEBI:456215"/>
        <dbReference type="EC" id="6.3.4.19"/>
    </reaction>
</comment>
<comment type="function">
    <text evidence="6">Ligates lysine onto the cytidine present at position 34 of the AUA codon-specific tRNA(Ile) that contains the anticodon CAU, in an ATP-dependent manner. Cytidine is converted to lysidine, thus changing the amino acid specificity of the tRNA from methionine to isoleucine.</text>
</comment>
<name>A0A292IIM8_9MOLU</name>
<organism evidence="8 9">
    <name type="scientific">Mycoplasma amphoriforme A39</name>
    <dbReference type="NCBI Taxonomy" id="572419"/>
    <lineage>
        <taxon>Bacteria</taxon>
        <taxon>Bacillati</taxon>
        <taxon>Mycoplasmatota</taxon>
        <taxon>Mollicutes</taxon>
        <taxon>Mycoplasmataceae</taxon>
        <taxon>Mycoplasma</taxon>
    </lineage>
</organism>
<comment type="similarity">
    <text evidence="6">Belongs to the tRNA(Ile)-lysidine synthase family.</text>
</comment>
<dbReference type="InterPro" id="IPR012795">
    <property type="entry name" value="tRNA_Ile_lys_synt_N"/>
</dbReference>
<comment type="subcellular location">
    <subcellularLocation>
        <location evidence="6">Cytoplasm</location>
    </subcellularLocation>
</comment>
<evidence type="ECO:0000313" key="9">
    <source>
        <dbReference type="Proteomes" id="UP000261764"/>
    </source>
</evidence>
<keyword evidence="9" id="KW-1185">Reference proteome</keyword>
<evidence type="ECO:0000256" key="2">
    <source>
        <dbReference type="ARBA" id="ARBA00022694"/>
    </source>
</evidence>
<evidence type="ECO:0000256" key="3">
    <source>
        <dbReference type="ARBA" id="ARBA00022741"/>
    </source>
</evidence>
<dbReference type="GO" id="GO:0006400">
    <property type="term" value="P:tRNA modification"/>
    <property type="evidence" value="ECO:0007669"/>
    <property type="project" value="UniProtKB-UniRule"/>
</dbReference>
<proteinExistence type="inferred from homology"/>
<dbReference type="Gene3D" id="3.40.50.620">
    <property type="entry name" value="HUPs"/>
    <property type="match status" value="1"/>
</dbReference>
<comment type="domain">
    <text evidence="6">The N-terminal region contains the highly conserved SGGXDS motif, predicted to be a P-loop motif involved in ATP binding.</text>
</comment>
<dbReference type="GO" id="GO:0005737">
    <property type="term" value="C:cytoplasm"/>
    <property type="evidence" value="ECO:0007669"/>
    <property type="project" value="UniProtKB-SubCell"/>
</dbReference>
<keyword evidence="1 6" id="KW-0436">Ligase</keyword>
<dbReference type="EC" id="6.3.4.19" evidence="6"/>
<dbReference type="PANTHER" id="PTHR43033:SF1">
    <property type="entry name" value="TRNA(ILE)-LYSIDINE SYNTHASE-RELATED"/>
    <property type="match status" value="1"/>
</dbReference>
<dbReference type="InterPro" id="IPR011063">
    <property type="entry name" value="TilS/TtcA_N"/>
</dbReference>
<dbReference type="Pfam" id="PF01171">
    <property type="entry name" value="ATP_bind_3"/>
    <property type="match status" value="1"/>
</dbReference>
<dbReference type="RefSeq" id="WP_343251153.1">
    <property type="nucleotide sequence ID" value="NZ_HG937516.1"/>
</dbReference>
<evidence type="ECO:0000256" key="6">
    <source>
        <dbReference type="HAMAP-Rule" id="MF_01161"/>
    </source>
</evidence>
<evidence type="ECO:0000313" key="8">
    <source>
        <dbReference type="EMBL" id="CDN40533.1"/>
    </source>
</evidence>
<keyword evidence="2 6" id="KW-0819">tRNA processing</keyword>
<dbReference type="PANTHER" id="PTHR43033">
    <property type="entry name" value="TRNA(ILE)-LYSIDINE SYNTHASE-RELATED"/>
    <property type="match status" value="1"/>
</dbReference>
<dbReference type="InterPro" id="IPR014729">
    <property type="entry name" value="Rossmann-like_a/b/a_fold"/>
</dbReference>
<sequence length="294" mass="35002">MKKKYLIAVSGGPDSMALLDLYKNAIAAVLHVNYQKRSSALNDQMIVENYCHKNNLKFFVRFYEPKLTYFQLTNNFQTDARHFRYEFFNKIGKAININNLLVAHHLDDFVETAYMQLQRKSQTLFLGIQELTKILDLNVFRPLLKYRKKSLVNYCIKNDIAFGVDETNEHFFYERNLVRSIIKKWTSKQFHDFLSQVKNYNQKNASLKNHLGHLFVHWQQKKHDVRFYQQLRPSWKLHLLYAYLLSLNLYINRGKLKMIDQFINNHHPNKNLRIGNNIYLSIIGNQLVIKKPLG</sequence>